<dbReference type="VEuPathDB" id="TriTrypDB:LdCL_260018500"/>
<gene>
    <name evidence="6" type="ORF">CGC21_31980</name>
</gene>
<dbReference type="Gene3D" id="2.130.10.10">
    <property type="entry name" value="YVTN repeat-like/Quinoprotein amine dehydrogenase"/>
    <property type="match status" value="1"/>
</dbReference>
<reference evidence="7" key="1">
    <citation type="submission" date="2019-02" db="EMBL/GenBank/DDBJ databases">
        <title>FDA dAtabase for Regulatory Grade micrObial Sequences (FDA-ARGOS): Supporting development and validation of Infectious Disease Dx tests.</title>
        <authorList>
            <person name="Duncan R."/>
            <person name="Fisher C."/>
            <person name="Tallon L."/>
            <person name="Sadzewicz L."/>
            <person name="Sengamalay N."/>
            <person name="Ott S."/>
            <person name="Godinez A."/>
            <person name="Nagaraj S."/>
            <person name="Vavikolanu K."/>
            <person name="Nadendla S."/>
            <person name="Aluvathingal J."/>
            <person name="Sichtig H."/>
        </authorList>
    </citation>
    <scope>NUCLEOTIDE SEQUENCE [LARGE SCALE GENOMIC DNA]</scope>
    <source>
        <strain evidence="7">FDAARGOS_361</strain>
    </source>
</reference>
<evidence type="ECO:0000256" key="2">
    <source>
        <dbReference type="ARBA" id="ARBA00023242"/>
    </source>
</evidence>
<comment type="caution">
    <text evidence="6">The sequence shown here is derived from an EMBL/GenBank/DDBJ whole genome shotgun (WGS) entry which is preliminary data.</text>
</comment>
<feature type="compositionally biased region" description="Basic and acidic residues" evidence="4">
    <location>
        <begin position="634"/>
        <end position="644"/>
    </location>
</feature>
<evidence type="ECO:0000256" key="1">
    <source>
        <dbReference type="ARBA" id="ARBA00004123"/>
    </source>
</evidence>
<protein>
    <submittedName>
        <fullName evidence="6">Uncharacterized protein</fullName>
    </submittedName>
</protein>
<evidence type="ECO:0000256" key="3">
    <source>
        <dbReference type="SAM" id="Coils"/>
    </source>
</evidence>
<dbReference type="GO" id="GO:0005730">
    <property type="term" value="C:nucleolus"/>
    <property type="evidence" value="ECO:0007669"/>
    <property type="project" value="TreeGrafter"/>
</dbReference>
<dbReference type="InterPro" id="IPR036322">
    <property type="entry name" value="WD40_repeat_dom_sf"/>
</dbReference>
<accession>A0A504X0K7</accession>
<organism evidence="6 7">
    <name type="scientific">Leishmania donovani</name>
    <dbReference type="NCBI Taxonomy" id="5661"/>
    <lineage>
        <taxon>Eukaryota</taxon>
        <taxon>Discoba</taxon>
        <taxon>Euglenozoa</taxon>
        <taxon>Kinetoplastea</taxon>
        <taxon>Metakinetoplastina</taxon>
        <taxon>Trypanosomatida</taxon>
        <taxon>Trypanosomatidae</taxon>
        <taxon>Leishmaniinae</taxon>
        <taxon>Leishmania</taxon>
    </lineage>
</organism>
<feature type="compositionally biased region" description="Acidic residues" evidence="4">
    <location>
        <begin position="1074"/>
        <end position="1087"/>
    </location>
</feature>
<name>A0A504X0K7_LEIDO</name>
<evidence type="ECO:0000313" key="7">
    <source>
        <dbReference type="Proteomes" id="UP000318447"/>
    </source>
</evidence>
<sequence>MTEKSLLLKCDFAGRYFMVGTDFPAARIFDTTTSSLAAVVELPLRRRTVSLAALTLTSVAIRQAEENEAPASSGKGSSLAGNRSEALLDNKVATYYAAVGLSDGTVILHDVRRDVQLAHVQVSETQQPIISLQMCGGYAFCLAANRILYVLHVQNSTSGPCLRLCVQPDASSIAVTTLTAMDTAAVTAPRTASSATNSNRVFRVLVSGPTNALYEMRALANNSSCSGAMAGSATANTAVAPQVHATKLLAFPSQGTSAEFAWVSSVAPSALPAGGGGVSDTPVSLPAITASAQDGVVRVWDVRYTPPPSSAAASPLTTDLDSVAASSSAMVARCRRTLLCGQRILNVSVLPDTINGSRKGNYIMVTTLTGSVLLWSLGDALLPPVVEPVPLKPDVVLVSAVAAGRLLFGALRPASGAPSHAAPSDSPLRSLEMTLLRGRFALPLFETKNVGDAVEEASSAGAAAPPESAATTGAAVGARTKARAAKANAANARRTALATLALGVAGTNASVATVVELPLNAAHASLLAHQRDAEYLLQHTTDAATSAFVVMDTVWAAHRQQVAAKASQYMTDAFKAPQLYHAKSIQDLPVKQYTLEQRLQQVAREEAAAALRRRQLATGSAVAAEGASDADDALEQRQGGDTKAGRSVMSHHALGLATVPLYQALHANDTSAVMDLLSMSARSAEGMRATVLSLQLPYCLQLLHVISERLGLCSKAVEKVTPASQSGAGDGAESTTACATAEQDGHAVGTVSGSATADAAAQSADAYGSRGSGAALRGGVAAFSIRSSLLEWIDAIVHYRGSELLAVQRDWDAREAAGRASETTPPMVASPPKDFLAPILHHYESLCSQYDKLAVLYGRLSIFKSVRPSRKNEFLNIPRKSLSSNVEMGRPVPAVNGGLATSSDSSKRRLHLTGRSSVVDDDILFPVMFKESRSRSGPRVVRVRSKLEIEKKRRQRESKGVALQKRARALAREQLRSTKAAHSILDDNSGMKRGGLDVVDQIMMAEMAGKDGEMDLDALEAMDLADDASDANMPSDVSFDSEAGEEGEDWSEEGAESVTAARGKSKKTRREATSDELDEENEDDGMGEDMQELLSRHEDDADRSERRKAKKQDMQSMVEGHFWSLTRYRILPRFLGLDFAGNVIFFPSHRKQGFGGWTAVTLGAPGSANSAFLSSDMSGVNVLEDGYPLHYKASRKLQAFSGQAINVAIPQEHMASYDDDQQFRDMLAIKCSQPRFYTSQLRVSRLATIMYKCLYFYLWAVFVSLIVQGYLMFRAWVNPPAREGLKNIEEHVLHIPRLLFSGCVYGLVWLVRTAQPVIDPVVNFLTENFPQVNWGAASAENLASRAQHLADDAHPKAKERRQKEMQLKLQTEAERRTWWTRVLMVLLAVFSVLCVL</sequence>
<comment type="subcellular location">
    <subcellularLocation>
        <location evidence="1">Nucleus</location>
    </subcellularLocation>
</comment>
<keyword evidence="5" id="KW-0812">Transmembrane</keyword>
<evidence type="ECO:0000313" key="6">
    <source>
        <dbReference type="EMBL" id="TPP41165.1"/>
    </source>
</evidence>
<dbReference type="PANTHER" id="PTHR44267:SF1">
    <property type="entry name" value="WD REPEAT-CONTAINING PROTEIN 43"/>
    <property type="match status" value="1"/>
</dbReference>
<feature type="region of interest" description="Disordered" evidence="4">
    <location>
        <begin position="627"/>
        <end position="646"/>
    </location>
</feature>
<feature type="coiled-coil region" evidence="3">
    <location>
        <begin position="1087"/>
        <end position="1114"/>
    </location>
</feature>
<dbReference type="SUPFAM" id="SSF50978">
    <property type="entry name" value="WD40 repeat-like"/>
    <property type="match status" value="1"/>
</dbReference>
<dbReference type="InterPro" id="IPR052414">
    <property type="entry name" value="U3_snoRNA-assoc_WDR"/>
</dbReference>
<dbReference type="VEuPathDB" id="TriTrypDB:LDHU3_26.1590"/>
<keyword evidence="3" id="KW-0175">Coiled coil</keyword>
<feature type="compositionally biased region" description="Acidic residues" evidence="4">
    <location>
        <begin position="1042"/>
        <end position="1055"/>
    </location>
</feature>
<evidence type="ECO:0000256" key="4">
    <source>
        <dbReference type="SAM" id="MobiDB-lite"/>
    </source>
</evidence>
<dbReference type="Proteomes" id="UP000318447">
    <property type="component" value="Unassembled WGS sequence"/>
</dbReference>
<evidence type="ECO:0000256" key="5">
    <source>
        <dbReference type="SAM" id="Phobius"/>
    </source>
</evidence>
<dbReference type="VEuPathDB" id="TriTrypDB:LdBPK_261290.1"/>
<keyword evidence="5" id="KW-1133">Transmembrane helix</keyword>
<dbReference type="VEuPathDB" id="TriTrypDB:LDHU3_26.1580"/>
<dbReference type="PANTHER" id="PTHR44267">
    <property type="entry name" value="WD REPEAT-CONTAINING PROTEIN 43"/>
    <property type="match status" value="1"/>
</dbReference>
<keyword evidence="2" id="KW-0539">Nucleus</keyword>
<dbReference type="InterPro" id="IPR015943">
    <property type="entry name" value="WD40/YVTN_repeat-like_dom_sf"/>
</dbReference>
<feature type="transmembrane region" description="Helical" evidence="5">
    <location>
        <begin position="1254"/>
        <end position="1277"/>
    </location>
</feature>
<proteinExistence type="predicted"/>
<dbReference type="GO" id="GO:0000462">
    <property type="term" value="P:maturation of SSU-rRNA from tricistronic rRNA transcript (SSU-rRNA, 5.8S rRNA, LSU-rRNA)"/>
    <property type="evidence" value="ECO:0007669"/>
    <property type="project" value="TreeGrafter"/>
</dbReference>
<dbReference type="EMBL" id="RHLC01000017">
    <property type="protein sequence ID" value="TPP41165.1"/>
    <property type="molecule type" value="Genomic_DNA"/>
</dbReference>
<keyword evidence="5" id="KW-0472">Membrane</keyword>
<dbReference type="VEuPathDB" id="TriTrypDB:LdCL_260018400"/>
<feature type="region of interest" description="Disordered" evidence="4">
    <location>
        <begin position="1028"/>
        <end position="1087"/>
    </location>
</feature>
<feature type="transmembrane region" description="Helical" evidence="5">
    <location>
        <begin position="1378"/>
        <end position="1395"/>
    </location>
</feature>
<dbReference type="VEuPathDB" id="TriTrypDB:LdBPK_261280.1"/>